<comment type="caution">
    <text evidence="2">The sequence shown here is derived from an EMBL/GenBank/DDBJ whole genome shotgun (WGS) entry which is preliminary data.</text>
</comment>
<sequence>MPDNVSLIFLPLYAPELNPVERVWLYLRERFLSLRLFPDLGAIIDGCCQALEPPHRRTRPHRLAHKLPLPAVSQDFMSRVLENIF</sequence>
<protein>
    <recommendedName>
        <fullName evidence="1">Tc1-like transposase DDE domain-containing protein</fullName>
    </recommendedName>
</protein>
<reference evidence="2 3" key="1">
    <citation type="submission" date="2020-08" db="EMBL/GenBank/DDBJ databases">
        <title>Genomic Encyclopedia of Type Strains, Phase IV (KMG-IV): sequencing the most valuable type-strain genomes for metagenomic binning, comparative biology and taxonomic classification.</title>
        <authorList>
            <person name="Goeker M."/>
        </authorList>
    </citation>
    <scope>NUCLEOTIDE SEQUENCE [LARGE SCALE GENOMIC DNA]</scope>
    <source>
        <strain evidence="2 3">DSM 25622</strain>
    </source>
</reference>
<organism evidence="2 3">
    <name type="scientific">Muricoccus pecuniae</name>
    <dbReference type="NCBI Taxonomy" id="693023"/>
    <lineage>
        <taxon>Bacteria</taxon>
        <taxon>Pseudomonadati</taxon>
        <taxon>Pseudomonadota</taxon>
        <taxon>Alphaproteobacteria</taxon>
        <taxon>Acetobacterales</taxon>
        <taxon>Roseomonadaceae</taxon>
        <taxon>Muricoccus</taxon>
    </lineage>
</organism>
<proteinExistence type="predicted"/>
<dbReference type="EMBL" id="JACIJD010000026">
    <property type="protein sequence ID" value="MBB5695941.1"/>
    <property type="molecule type" value="Genomic_DNA"/>
</dbReference>
<keyword evidence="3" id="KW-1185">Reference proteome</keyword>
<dbReference type="Proteomes" id="UP000580654">
    <property type="component" value="Unassembled WGS sequence"/>
</dbReference>
<name>A0A840YHQ4_9PROT</name>
<dbReference type="Pfam" id="PF13358">
    <property type="entry name" value="DDE_3"/>
    <property type="match status" value="1"/>
</dbReference>
<feature type="domain" description="Tc1-like transposase DDE" evidence="1">
    <location>
        <begin position="3"/>
        <end position="42"/>
    </location>
</feature>
<dbReference type="AlphaFoldDB" id="A0A840YHQ4"/>
<gene>
    <name evidence="2" type="ORF">FHS87_004009</name>
</gene>
<evidence type="ECO:0000313" key="3">
    <source>
        <dbReference type="Proteomes" id="UP000580654"/>
    </source>
</evidence>
<evidence type="ECO:0000259" key="1">
    <source>
        <dbReference type="Pfam" id="PF13358"/>
    </source>
</evidence>
<evidence type="ECO:0000313" key="2">
    <source>
        <dbReference type="EMBL" id="MBB5695941.1"/>
    </source>
</evidence>
<dbReference type="InterPro" id="IPR038717">
    <property type="entry name" value="Tc1-like_DDE_dom"/>
</dbReference>
<dbReference type="RefSeq" id="WP_184521095.1">
    <property type="nucleotide sequence ID" value="NZ_JACIJD010000026.1"/>
</dbReference>
<accession>A0A840YHQ4</accession>